<keyword evidence="2" id="KW-0378">Hydrolase</keyword>
<keyword evidence="4" id="KW-0624">Polysaccharide degradation</keyword>
<name>A0A8H5CHR1_9AGAR</name>
<dbReference type="Pfam" id="PF00331">
    <property type="entry name" value="Glyco_hydro_10"/>
    <property type="match status" value="1"/>
</dbReference>
<evidence type="ECO:0000256" key="4">
    <source>
        <dbReference type="ARBA" id="ARBA00023326"/>
    </source>
</evidence>
<dbReference type="PROSITE" id="PS51760">
    <property type="entry name" value="GH10_2"/>
    <property type="match status" value="1"/>
</dbReference>
<evidence type="ECO:0000313" key="6">
    <source>
        <dbReference type="EMBL" id="KAF5341688.1"/>
    </source>
</evidence>
<evidence type="ECO:0000313" key="7">
    <source>
        <dbReference type="Proteomes" id="UP000541558"/>
    </source>
</evidence>
<dbReference type="OrthoDB" id="3055998at2759"/>
<evidence type="ECO:0000256" key="3">
    <source>
        <dbReference type="ARBA" id="ARBA00023277"/>
    </source>
</evidence>
<dbReference type="GO" id="GO:0031176">
    <property type="term" value="F:endo-1,4-beta-xylanase activity"/>
    <property type="evidence" value="ECO:0007669"/>
    <property type="project" value="UniProtKB-ARBA"/>
</dbReference>
<comment type="caution">
    <text evidence="6">The sequence shown here is derived from an EMBL/GenBank/DDBJ whole genome shotgun (WGS) entry which is preliminary data.</text>
</comment>
<keyword evidence="7" id="KW-1185">Reference proteome</keyword>
<dbReference type="Gene3D" id="3.20.20.80">
    <property type="entry name" value="Glycosidases"/>
    <property type="match status" value="1"/>
</dbReference>
<dbReference type="SMART" id="SM00633">
    <property type="entry name" value="Glyco_10"/>
    <property type="match status" value="1"/>
</dbReference>
<feature type="domain" description="GH10" evidence="5">
    <location>
        <begin position="1"/>
        <end position="143"/>
    </location>
</feature>
<proteinExistence type="inferred from homology"/>
<dbReference type="InterPro" id="IPR001000">
    <property type="entry name" value="GH10_dom"/>
</dbReference>
<evidence type="ECO:0000256" key="1">
    <source>
        <dbReference type="ARBA" id="ARBA00007495"/>
    </source>
</evidence>
<keyword evidence="3" id="KW-0119">Carbohydrate metabolism</keyword>
<gene>
    <name evidence="6" type="ORF">D9611_001449</name>
</gene>
<comment type="similarity">
    <text evidence="1">Belongs to the glycosyl hydrolase 10 (cellulase F) family.</text>
</comment>
<protein>
    <recommendedName>
        <fullName evidence="5">GH10 domain-containing protein</fullName>
    </recommendedName>
</protein>
<dbReference type="InterPro" id="IPR017853">
    <property type="entry name" value="GH"/>
</dbReference>
<evidence type="ECO:0000259" key="5">
    <source>
        <dbReference type="PROSITE" id="PS51760"/>
    </source>
</evidence>
<dbReference type="AlphaFoldDB" id="A0A8H5CHR1"/>
<dbReference type="SUPFAM" id="SSF51445">
    <property type="entry name" value="(Trans)glycosidases"/>
    <property type="match status" value="1"/>
</dbReference>
<organism evidence="6 7">
    <name type="scientific">Ephemerocybe angulata</name>
    <dbReference type="NCBI Taxonomy" id="980116"/>
    <lineage>
        <taxon>Eukaryota</taxon>
        <taxon>Fungi</taxon>
        <taxon>Dikarya</taxon>
        <taxon>Basidiomycota</taxon>
        <taxon>Agaricomycotina</taxon>
        <taxon>Agaricomycetes</taxon>
        <taxon>Agaricomycetidae</taxon>
        <taxon>Agaricales</taxon>
        <taxon>Agaricineae</taxon>
        <taxon>Psathyrellaceae</taxon>
        <taxon>Ephemerocybe</taxon>
    </lineage>
</organism>
<reference evidence="6 7" key="1">
    <citation type="journal article" date="2020" name="ISME J.">
        <title>Uncovering the hidden diversity of litter-decomposition mechanisms in mushroom-forming fungi.</title>
        <authorList>
            <person name="Floudas D."/>
            <person name="Bentzer J."/>
            <person name="Ahren D."/>
            <person name="Johansson T."/>
            <person name="Persson P."/>
            <person name="Tunlid A."/>
        </authorList>
    </citation>
    <scope>NUCLEOTIDE SEQUENCE [LARGE SCALE GENOMIC DNA]</scope>
    <source>
        <strain evidence="6 7">CBS 175.51</strain>
    </source>
</reference>
<sequence length="144" mass="15491">MPAAEFSLCSLLFQKLYINDYNIEADNAKLRGLVGPVSRINKFNPGTIDAIGMQSHLAVGGSADLEKALLIASDTVKEVAVTEVDIVNAIVTDYVGVVKACVAVTKCAGVTIWGISDRDRRATLLLWDSAYKPRPAYHAIINAL</sequence>
<dbReference type="Proteomes" id="UP000541558">
    <property type="component" value="Unassembled WGS sequence"/>
</dbReference>
<dbReference type="GO" id="GO:0000272">
    <property type="term" value="P:polysaccharide catabolic process"/>
    <property type="evidence" value="ECO:0007669"/>
    <property type="project" value="UniProtKB-KW"/>
</dbReference>
<accession>A0A8H5CHR1</accession>
<dbReference type="EMBL" id="JAACJK010000001">
    <property type="protein sequence ID" value="KAF5341688.1"/>
    <property type="molecule type" value="Genomic_DNA"/>
</dbReference>
<evidence type="ECO:0000256" key="2">
    <source>
        <dbReference type="ARBA" id="ARBA00022801"/>
    </source>
</evidence>